<gene>
    <name evidence="1" type="ORF">BN9_003770</name>
</gene>
<sequence length="194" mass="22225">MIVSSKISNYQWKRFSIDSHKSISDRHEVTHLRRRDLHACNASEQSYGSTKRKKSVRWDKITVYEFGVGLGGSTVSNRGGPSIGLSEKPEFTWYTKVGEMAECSEGIHRFTPEERVYLLKNAGIDDEIILRYSREASIILGSRKRTMAETVKERQRQRHKRRTIDSLDQTCSTYAQKRPALIPANYDLAILLSG</sequence>
<name>A0A024FYC5_9STRA</name>
<comment type="caution">
    <text evidence="1">The sequence shown here is derived from an EMBL/GenBank/DDBJ whole genome shotgun (WGS) entry which is preliminary data.</text>
</comment>
<dbReference type="OrthoDB" id="164494at2759"/>
<dbReference type="AlphaFoldDB" id="A0A024FYC5"/>
<organism evidence="1 2">
    <name type="scientific">Albugo candida</name>
    <dbReference type="NCBI Taxonomy" id="65357"/>
    <lineage>
        <taxon>Eukaryota</taxon>
        <taxon>Sar</taxon>
        <taxon>Stramenopiles</taxon>
        <taxon>Oomycota</taxon>
        <taxon>Peronosporomycetes</taxon>
        <taxon>Albuginales</taxon>
        <taxon>Albuginaceae</taxon>
        <taxon>Albugo</taxon>
    </lineage>
</organism>
<dbReference type="Proteomes" id="UP000053237">
    <property type="component" value="Unassembled WGS sequence"/>
</dbReference>
<dbReference type="EMBL" id="CAIX01000002">
    <property type="protein sequence ID" value="CCI39594.1"/>
    <property type="molecule type" value="Genomic_DNA"/>
</dbReference>
<proteinExistence type="predicted"/>
<protein>
    <submittedName>
        <fullName evidence="1">Uncharacterized protein</fullName>
    </submittedName>
</protein>
<evidence type="ECO:0000313" key="2">
    <source>
        <dbReference type="Proteomes" id="UP000053237"/>
    </source>
</evidence>
<accession>A0A024FYC5</accession>
<dbReference type="InParanoid" id="A0A024FYC5"/>
<reference evidence="1 2" key="1">
    <citation type="submission" date="2012-05" db="EMBL/GenBank/DDBJ databases">
        <title>Recombination and specialization in a pathogen metapopulation.</title>
        <authorList>
            <person name="Gardiner A."/>
            <person name="Kemen E."/>
            <person name="Schultz-Larsen T."/>
            <person name="MacLean D."/>
            <person name="Van Oosterhout C."/>
            <person name="Jones J.D.G."/>
        </authorList>
    </citation>
    <scope>NUCLEOTIDE SEQUENCE [LARGE SCALE GENOMIC DNA]</scope>
    <source>
        <strain evidence="1 2">Ac Nc2</strain>
    </source>
</reference>
<evidence type="ECO:0000313" key="1">
    <source>
        <dbReference type="EMBL" id="CCI39594.1"/>
    </source>
</evidence>
<keyword evidence="2" id="KW-1185">Reference proteome</keyword>